<evidence type="ECO:0000313" key="3">
    <source>
        <dbReference type="Proteomes" id="UP000663479"/>
    </source>
</evidence>
<dbReference type="RefSeq" id="WP_146945475.1">
    <property type="nucleotide sequence ID" value="NZ_BJUL01000046.1"/>
</dbReference>
<evidence type="ECO:0000256" key="1">
    <source>
        <dbReference type="SAM" id="MobiDB-lite"/>
    </source>
</evidence>
<proteinExistence type="predicted"/>
<dbReference type="Proteomes" id="UP000663479">
    <property type="component" value="Plasmid unnamed"/>
</dbReference>
<accession>A0AAP9ZI10</accession>
<name>A0AAP9ZI10_9GAMM</name>
<gene>
    <name evidence="2" type="ORF">JDS37_19425</name>
</gene>
<evidence type="ECO:0000313" key="2">
    <source>
        <dbReference type="EMBL" id="QRL05449.1"/>
    </source>
</evidence>
<dbReference type="AlphaFoldDB" id="A0AAP9ZI10"/>
<reference evidence="2" key="1">
    <citation type="submission" date="2020-12" db="EMBL/GenBank/DDBJ databases">
        <title>Genome reconstruction of Halomonas venusta strain DSM 4743.</title>
        <authorList>
            <person name="Aguirre-Garrido J.F."/>
            <person name="Hernandez-Soto L.M."/>
            <person name="Martinez-Abarca F."/>
        </authorList>
    </citation>
    <scope>NUCLEOTIDE SEQUENCE</scope>
    <source>
        <strain evidence="2">4743</strain>
        <plasmid evidence="2">p4373-A</plasmid>
    </source>
</reference>
<keyword evidence="2" id="KW-0614">Plasmid</keyword>
<dbReference type="EMBL" id="CP066540">
    <property type="protein sequence ID" value="QRL05449.1"/>
    <property type="molecule type" value="Genomic_DNA"/>
</dbReference>
<geneLocation type="plasmid" evidence="3">
    <name>unnamed</name>
</geneLocation>
<organism evidence="2 3">
    <name type="scientific">Vreelandella venusta</name>
    <dbReference type="NCBI Taxonomy" id="44935"/>
    <lineage>
        <taxon>Bacteria</taxon>
        <taxon>Pseudomonadati</taxon>
        <taxon>Pseudomonadota</taxon>
        <taxon>Gammaproteobacteria</taxon>
        <taxon>Oceanospirillales</taxon>
        <taxon>Halomonadaceae</taxon>
        <taxon>Vreelandella</taxon>
    </lineage>
</organism>
<sequence>MQFTIPQSAKLYGKHRSTVHRHIESGRLSCTLRGDGVRVIDMAELVRCYGEPAHLPPALQPNTTQDPEPFQQAMLQALHAMHSELVALREEVRHLRQLPAPDTETRAQETGADDDPHGLRAMARSAFAPRQSTDEDDEISS</sequence>
<feature type="region of interest" description="Disordered" evidence="1">
    <location>
        <begin position="96"/>
        <end position="141"/>
    </location>
</feature>
<protein>
    <submittedName>
        <fullName evidence="2">Helix-turn-helix domain-containing protein</fullName>
    </submittedName>
</protein>